<dbReference type="EMBL" id="JAKRVX010000001">
    <property type="protein sequence ID" value="MCL9815985.1"/>
    <property type="molecule type" value="Genomic_DNA"/>
</dbReference>
<organism evidence="1 2">
    <name type="scientific">Natronocalculus amylovorans</name>
    <dbReference type="NCBI Taxonomy" id="2917812"/>
    <lineage>
        <taxon>Archaea</taxon>
        <taxon>Methanobacteriati</taxon>
        <taxon>Methanobacteriota</taxon>
        <taxon>Stenosarchaea group</taxon>
        <taxon>Halobacteria</taxon>
        <taxon>Halobacteriales</taxon>
        <taxon>Haloferacaceae</taxon>
        <taxon>Natronocalculus</taxon>
    </lineage>
</organism>
<name>A0AAE3FVM4_9EURY</name>
<gene>
    <name evidence="1" type="ORF">AArcSt2_03420</name>
</gene>
<evidence type="ECO:0000313" key="1">
    <source>
        <dbReference type="EMBL" id="MCL9815985.1"/>
    </source>
</evidence>
<sequence length="69" mass="7347">MTLVTTIKSLLLSPASTVKRDEQPIGAYWCYDCSERIAAKDTETDSPPCPSCGDAMELERSAGTASCAC</sequence>
<dbReference type="RefSeq" id="WP_250582912.1">
    <property type="nucleotide sequence ID" value="NZ_JAKRVX010000001.1"/>
</dbReference>
<comment type="caution">
    <text evidence="1">The sequence shown here is derived from an EMBL/GenBank/DDBJ whole genome shotgun (WGS) entry which is preliminary data.</text>
</comment>
<dbReference type="AlphaFoldDB" id="A0AAE3FVM4"/>
<protein>
    <submittedName>
        <fullName evidence="1">Zinc-ribbon domain-containing protein</fullName>
    </submittedName>
</protein>
<evidence type="ECO:0000313" key="2">
    <source>
        <dbReference type="Proteomes" id="UP001203207"/>
    </source>
</evidence>
<reference evidence="1" key="2">
    <citation type="submission" date="2022-02" db="EMBL/GenBank/DDBJ databases">
        <authorList>
            <person name="Elcheninov A.G."/>
            <person name="Sorokin D.Y."/>
            <person name="Kublanov I.V."/>
        </authorList>
    </citation>
    <scope>NUCLEOTIDE SEQUENCE</scope>
    <source>
        <strain evidence="1">AArc-St2</strain>
    </source>
</reference>
<proteinExistence type="predicted"/>
<dbReference type="Proteomes" id="UP001203207">
    <property type="component" value="Unassembled WGS sequence"/>
</dbReference>
<keyword evidence="2" id="KW-1185">Reference proteome</keyword>
<reference evidence="1" key="1">
    <citation type="journal article" date="2022" name="Syst. Appl. Microbiol.">
        <title>Natronocalculus amylovorans gen. nov., sp. nov., and Natranaeroarchaeum aerophilus sp. nov., dominant culturable amylolytic natronoarchaea from hypersaline soda lakes in southwestern Siberia.</title>
        <authorList>
            <person name="Sorokin D.Y."/>
            <person name="Elcheninov A.G."/>
            <person name="Khizhniak T.V."/>
            <person name="Koenen M."/>
            <person name="Bale N.J."/>
            <person name="Damste J.S.S."/>
            <person name="Kublanov I.V."/>
        </authorList>
    </citation>
    <scope>NUCLEOTIDE SEQUENCE</scope>
    <source>
        <strain evidence="1">AArc-St2</strain>
    </source>
</reference>
<accession>A0AAE3FVM4</accession>